<proteinExistence type="predicted"/>
<gene>
    <name evidence="2" type="ORF">J5N97_018289</name>
</gene>
<comment type="caution">
    <text evidence="2">The sequence shown here is derived from an EMBL/GenBank/DDBJ whole genome shotgun (WGS) entry which is preliminary data.</text>
</comment>
<feature type="coiled-coil region" evidence="1">
    <location>
        <begin position="35"/>
        <end position="128"/>
    </location>
</feature>
<evidence type="ECO:0000313" key="2">
    <source>
        <dbReference type="EMBL" id="KAJ0976324.1"/>
    </source>
</evidence>
<protein>
    <submittedName>
        <fullName evidence="2">Uncharacterized protein</fullName>
    </submittedName>
</protein>
<evidence type="ECO:0000256" key="1">
    <source>
        <dbReference type="SAM" id="Coils"/>
    </source>
</evidence>
<reference evidence="2" key="2">
    <citation type="journal article" date="2022" name="Hortic Res">
        <title>The genome of Dioscorea zingiberensis sheds light on the biosynthesis, origin and evolution of the medicinally important diosgenin saponins.</title>
        <authorList>
            <person name="Li Y."/>
            <person name="Tan C."/>
            <person name="Li Z."/>
            <person name="Guo J."/>
            <person name="Li S."/>
            <person name="Chen X."/>
            <person name="Wang C."/>
            <person name="Dai X."/>
            <person name="Yang H."/>
            <person name="Song W."/>
            <person name="Hou L."/>
            <person name="Xu J."/>
            <person name="Tong Z."/>
            <person name="Xu A."/>
            <person name="Yuan X."/>
            <person name="Wang W."/>
            <person name="Yang Q."/>
            <person name="Chen L."/>
            <person name="Sun Z."/>
            <person name="Wang K."/>
            <person name="Pan B."/>
            <person name="Chen J."/>
            <person name="Bao Y."/>
            <person name="Liu F."/>
            <person name="Qi X."/>
            <person name="Gang D.R."/>
            <person name="Wen J."/>
            <person name="Li J."/>
        </authorList>
    </citation>
    <scope>NUCLEOTIDE SEQUENCE</scope>
    <source>
        <strain evidence="2">Dzin_1.0</strain>
    </source>
</reference>
<reference evidence="2" key="1">
    <citation type="submission" date="2021-03" db="EMBL/GenBank/DDBJ databases">
        <authorList>
            <person name="Li Z."/>
            <person name="Yang C."/>
        </authorList>
    </citation>
    <scope>NUCLEOTIDE SEQUENCE</scope>
    <source>
        <strain evidence="2">Dzin_1.0</strain>
        <tissue evidence="2">Leaf</tissue>
    </source>
</reference>
<accession>A0A9D5HH63</accession>
<name>A0A9D5HH63_9LILI</name>
<dbReference type="Proteomes" id="UP001085076">
    <property type="component" value="Miscellaneous, Linkage group lg04"/>
</dbReference>
<dbReference type="EMBL" id="JAGGNH010000004">
    <property type="protein sequence ID" value="KAJ0976324.1"/>
    <property type="molecule type" value="Genomic_DNA"/>
</dbReference>
<dbReference type="OrthoDB" id="1933443at2759"/>
<keyword evidence="1" id="KW-0175">Coiled coil</keyword>
<sequence>MRAYENGNSHVQHLKFLSGSNIEEVIAKFAQLTPQEREKRKLESLEALKKTFKKLDHEVNIQEFLGSSTQTIEELTSQLKLLQDQISEVQPRLSCWMEPEKVDDIDQIRAMEQSLKESIDRIRSQKENLAKHQYISLEPTSQFQNELPMPYAMCSAQQNLPIMWLHNNHGQQLMLPEVPNSLPHRDIGCSTDTSLQSFFF</sequence>
<organism evidence="2 3">
    <name type="scientific">Dioscorea zingiberensis</name>
    <dbReference type="NCBI Taxonomy" id="325984"/>
    <lineage>
        <taxon>Eukaryota</taxon>
        <taxon>Viridiplantae</taxon>
        <taxon>Streptophyta</taxon>
        <taxon>Embryophyta</taxon>
        <taxon>Tracheophyta</taxon>
        <taxon>Spermatophyta</taxon>
        <taxon>Magnoliopsida</taxon>
        <taxon>Liliopsida</taxon>
        <taxon>Dioscoreales</taxon>
        <taxon>Dioscoreaceae</taxon>
        <taxon>Dioscorea</taxon>
    </lineage>
</organism>
<evidence type="ECO:0000313" key="3">
    <source>
        <dbReference type="Proteomes" id="UP001085076"/>
    </source>
</evidence>
<dbReference type="AlphaFoldDB" id="A0A9D5HH63"/>
<keyword evidence="3" id="KW-1185">Reference proteome</keyword>